<dbReference type="STRING" id="1492898.SY85_05515"/>
<evidence type="ECO:0000313" key="3">
    <source>
        <dbReference type="EMBL" id="ANE53337.1"/>
    </source>
</evidence>
<sequence length="179" mass="20402">MRDSAGRRIEVGTTPDQKIDSVLNTHSPRKAAIRSAIIPGWGQAYNKKYWKIPIVYAALGTSAYVFYYNLTWYKRCRYAYTVAVTDDVAHYDDVYIKLQPFVKNPNGEGTLKIYRNDYRRYIDYSVVAFVLLWGLNVVDATVDAHLKSFDVSPDLSFQIKPGYSELGNTHGISLVLAFK</sequence>
<proteinExistence type="predicted"/>
<reference evidence="3 4" key="2">
    <citation type="journal article" date="2016" name="Int. J. Syst. Evol. Microbiol.">
        <title>Flavisolibacter tropicus sp. nov., isolated from tropical soil.</title>
        <authorList>
            <person name="Lee J.J."/>
            <person name="Kang M.S."/>
            <person name="Kim G.S."/>
            <person name="Lee C.S."/>
            <person name="Lim S."/>
            <person name="Lee J."/>
            <person name="Roh S.H."/>
            <person name="Kang H."/>
            <person name="Ha J.M."/>
            <person name="Bae S."/>
            <person name="Jung H.Y."/>
            <person name="Kim M.K."/>
        </authorList>
    </citation>
    <scope>NUCLEOTIDE SEQUENCE [LARGE SCALE GENOMIC DNA]</scope>
    <source>
        <strain evidence="3 4">LCS9</strain>
    </source>
</reference>
<feature type="domain" description="DUF5683" evidence="2">
    <location>
        <begin position="25"/>
        <end position="175"/>
    </location>
</feature>
<dbReference type="Pfam" id="PF18935">
    <property type="entry name" value="DUF5683"/>
    <property type="match status" value="1"/>
</dbReference>
<keyword evidence="4" id="KW-1185">Reference proteome</keyword>
<organism evidence="3 4">
    <name type="scientific">Flavisolibacter tropicus</name>
    <dbReference type="NCBI Taxonomy" id="1492898"/>
    <lineage>
        <taxon>Bacteria</taxon>
        <taxon>Pseudomonadati</taxon>
        <taxon>Bacteroidota</taxon>
        <taxon>Chitinophagia</taxon>
        <taxon>Chitinophagales</taxon>
        <taxon>Chitinophagaceae</taxon>
        <taxon>Flavisolibacter</taxon>
    </lineage>
</organism>
<dbReference type="AlphaFoldDB" id="A0A172U2X4"/>
<evidence type="ECO:0000259" key="2">
    <source>
        <dbReference type="Pfam" id="PF18935"/>
    </source>
</evidence>
<protein>
    <recommendedName>
        <fullName evidence="2">DUF5683 domain-containing protein</fullName>
    </recommendedName>
</protein>
<reference evidence="4" key="1">
    <citation type="submission" date="2015-01" db="EMBL/GenBank/DDBJ databases">
        <title>Flavisolibacter sp./LCS9/ whole genome sequencing.</title>
        <authorList>
            <person name="Kim M.K."/>
            <person name="Srinivasan S."/>
            <person name="Lee J.-J."/>
        </authorList>
    </citation>
    <scope>NUCLEOTIDE SEQUENCE [LARGE SCALE GENOMIC DNA]</scope>
    <source>
        <strain evidence="4">LCS9</strain>
    </source>
</reference>
<feature type="transmembrane region" description="Helical" evidence="1">
    <location>
        <begin position="49"/>
        <end position="70"/>
    </location>
</feature>
<accession>A0A172U2X4</accession>
<dbReference type="InterPro" id="IPR043738">
    <property type="entry name" value="DUF5683"/>
</dbReference>
<feature type="transmembrane region" description="Helical" evidence="1">
    <location>
        <begin position="121"/>
        <end position="138"/>
    </location>
</feature>
<keyword evidence="1" id="KW-0472">Membrane</keyword>
<evidence type="ECO:0000313" key="4">
    <source>
        <dbReference type="Proteomes" id="UP000077177"/>
    </source>
</evidence>
<evidence type="ECO:0000256" key="1">
    <source>
        <dbReference type="SAM" id="Phobius"/>
    </source>
</evidence>
<dbReference type="KEGG" id="fla:SY85_05515"/>
<dbReference type="PATRIC" id="fig|1492898.3.peg.1199"/>
<dbReference type="EMBL" id="CP011390">
    <property type="protein sequence ID" value="ANE53337.1"/>
    <property type="molecule type" value="Genomic_DNA"/>
</dbReference>
<keyword evidence="1" id="KW-1133">Transmembrane helix</keyword>
<keyword evidence="1" id="KW-0812">Transmembrane</keyword>
<name>A0A172U2X4_9BACT</name>
<dbReference type="Proteomes" id="UP000077177">
    <property type="component" value="Chromosome"/>
</dbReference>
<gene>
    <name evidence="3" type="ORF">SY85_05515</name>
</gene>